<evidence type="ECO:0000256" key="2">
    <source>
        <dbReference type="ARBA" id="ARBA00022692"/>
    </source>
</evidence>
<dbReference type="Proteomes" id="UP001202896">
    <property type="component" value="Segment"/>
</dbReference>
<sequence>MILLSLCFLSLLAQASCANCNDVTQGMDIQLGLPPSTTAFVSGYLPKPNNWTCGVSWQSHVTLLGARGFFMRYVAGNGAASFGVSHRNTAVQGTLIFPNKLYSIYVWVFARTAPSYNDRMLIRICRWSANKQLHNPFSVDNTGVDCLFDQTIQISRQPYSVVGISWTGDTVTVHGHQRLYNVIVPGAKYWDAATFACQETHSCGHQLVSDMITINATTTNNGSVTQYQLCETCDGFPQHVFAVAQDGKIPPGFDFTNWFFLTNNTSPLQGRIVSSQPLIIACLWPVPALSPDTGVIYFNQSKNAGRRCNGYEDTNLVADHLRFALNSSSGTIRLGVISFVTSDTIFNFTCSNSSNPSNGSVFAIPFGIKNQPFYCFVAQGYEMAANKTFVGVMPADLREIVVSKYGAIYLNGYKLFSLSPLEGVILNLTSLVGSDFWTVAYAQDADVLVDIEDTYITNVLYCDSELNKVKCQQQRRYLDNGFYTATARQMPVANSVVMLPEYTGYTNVTLKVQANYTRALTLECEPWNGKEITLLVGGQVVNVSDNVCIETNRFSLNFVFDIIPPKITCDIEVRTDNCPLFSPGKINNYLKFGSICFSLTDNGGCRIPVISYSHWYQTVRNFGATLYVLYTPGDSITSVPPSFSSRLGFYDPSILYEDVCTNYNIYGIAGKGVITKTNATYHTGVYYTDHSGALTSFKNTTTGQVYAVRPCNTPEQLAIINDDIVGVISATPNNTMFNYTIATPMFYYSSNSQANCTEPIITYGSLGICADGSIGKAKLREVSSAPFSPIVTGNVTVPVNYTVSIQAEYIQISMRSVIVDCSTYVCNGNTRCLELLNQYVTACKSVENALALNARLESQEVTNMLTVDEAAYSAALRYNTTQFQNDFNISNVMPAGDNRGSFIEDLLFDKVITNGLGTVDADYKACIESKGISGDALCRQYYNGVSVLPALSDDNLLGLYSASLMGGIMLGAFGFGAPTIPFSQAVFSKLNYVALQTDFIQENQKLIANAFNNAMSNVTSAFVNVENALQHTSDAIKTVAHALNKVQTAVNTQGEALEKLTAQLGLNFDAISSSIEDIYNRLDQLAADAQVDRLINGRLAALSTFVSSQLVHYSEVKTSRRLAQEKVNECVRSQSNRFGFCGNGTHLFSMVVGAPEGLMFLHTVLLPTSYKEVNAWAGVCVSDKAFVLREPGQVLFESSGSYYVTPRNMYQPRVPTIADFVQIQSCAVTYVNVTSDEFSNIVPDYIDVNKTLNDFASQLPNFTAPELNLDRYNNTILDLSEQLKVLQNKSEELMLISDRLQQNIQNINNTFLDLEWLSRVETYIKWPWYVWLAILVALILLFCLLFWCCLATGCCGCCSCLSSSCSSFCDCRGKRLQRYDVEKVHVQ</sequence>
<dbReference type="SUPFAM" id="SSF111474">
    <property type="entry name" value="Coronavirus S2 glycoprotein"/>
    <property type="match status" value="2"/>
</dbReference>
<keyword evidence="12" id="KW-0325">Glycoprotein</keyword>
<dbReference type="Gene3D" id="2.60.40.3130">
    <property type="match status" value="1"/>
</dbReference>
<keyword evidence="19" id="KW-1185">Reference proteome</keyword>
<dbReference type="GO" id="GO:0019031">
    <property type="term" value="C:viral envelope"/>
    <property type="evidence" value="ECO:0007669"/>
    <property type="project" value="UniProtKB-KW"/>
</dbReference>
<feature type="transmembrane region" description="Helical" evidence="15">
    <location>
        <begin position="1328"/>
        <end position="1347"/>
    </location>
</feature>
<dbReference type="GO" id="GO:0019064">
    <property type="term" value="P:fusion of virus membrane with host plasma membrane"/>
    <property type="evidence" value="ECO:0007669"/>
    <property type="project" value="InterPro"/>
</dbReference>
<dbReference type="InterPro" id="IPR043614">
    <property type="entry name" value="Spike_S2_CoV_C"/>
</dbReference>
<evidence type="ECO:0000313" key="19">
    <source>
        <dbReference type="Proteomes" id="UP001202896"/>
    </source>
</evidence>
<dbReference type="InterPro" id="IPR043607">
    <property type="entry name" value="CoV_S1_C"/>
</dbReference>
<evidence type="ECO:0000256" key="7">
    <source>
        <dbReference type="ARBA" id="ARBA00022879"/>
    </source>
</evidence>
<keyword evidence="2 15" id="KW-0812">Transmembrane</keyword>
<evidence type="ECO:0000256" key="9">
    <source>
        <dbReference type="ARBA" id="ARBA00023026"/>
    </source>
</evidence>
<dbReference type="InterPro" id="IPR044873">
    <property type="entry name" value="Spike_S2_CoV_HR1"/>
</dbReference>
<dbReference type="Pfam" id="PF19209">
    <property type="entry name" value="CoV_S1_C"/>
    <property type="match status" value="1"/>
</dbReference>
<dbReference type="InterPro" id="IPR002551">
    <property type="entry name" value="Spike_S1_CoV"/>
</dbReference>
<organism evidence="18 19">
    <name type="scientific">alphacoronavirus sp. WA2028</name>
    <dbReference type="NCBI Taxonomy" id="3070154"/>
    <lineage>
        <taxon>Viruses</taxon>
        <taxon>Riboviria</taxon>
        <taxon>Orthornavirae</taxon>
        <taxon>Pisuviricota</taxon>
        <taxon>Pisoniviricetes</taxon>
        <taxon>Nidovirales</taxon>
        <taxon>Cornidovirineae</taxon>
        <taxon>Coronaviridae</taxon>
        <taxon>Orthocoronavirinae</taxon>
        <taxon>Alphacoronavirus</taxon>
        <taxon>Nyctacovirus</taxon>
        <taxon>Alphacoronavirus chalinolobi</taxon>
        <taxon>Alphacoronavirus WA2028</taxon>
    </lineage>
</organism>
<evidence type="ECO:0000256" key="12">
    <source>
        <dbReference type="ARBA" id="ARBA00023180"/>
    </source>
</evidence>
<dbReference type="InterPro" id="IPR043473">
    <property type="entry name" value="S2_sf_CoV"/>
</dbReference>
<dbReference type="Gene3D" id="1.20.5.300">
    <property type="match status" value="2"/>
</dbReference>
<dbReference type="GO" id="GO:0016020">
    <property type="term" value="C:membrane"/>
    <property type="evidence" value="ECO:0007669"/>
    <property type="project" value="InterPro"/>
</dbReference>
<keyword evidence="5" id="KW-0946">Virion</keyword>
<dbReference type="Pfam" id="PF19214">
    <property type="entry name" value="CoV_S2_C"/>
    <property type="match status" value="1"/>
</dbReference>
<dbReference type="CDD" id="cd22369">
    <property type="entry name" value="alphaCoV_Spike_SD1-2_S1-S2_S2"/>
    <property type="match status" value="1"/>
</dbReference>
<dbReference type="PROSITE" id="PS51924">
    <property type="entry name" value="COV_S2_HR2"/>
    <property type="match status" value="1"/>
</dbReference>
<evidence type="ECO:0000256" key="10">
    <source>
        <dbReference type="ARBA" id="ARBA00023054"/>
    </source>
</evidence>
<feature type="coiled-coil region" evidence="14">
    <location>
        <begin position="1269"/>
        <end position="1303"/>
    </location>
</feature>
<feature type="domain" description="Coronavirus spike (S) glycoprotein S2 subunit heptad repeat 1 (HR1) region profile" evidence="16">
    <location>
        <begin position="980"/>
        <end position="1099"/>
    </location>
</feature>
<protein>
    <submittedName>
        <fullName evidence="18">Spike protein</fullName>
    </submittedName>
</protein>
<evidence type="ECO:0000256" key="3">
    <source>
        <dbReference type="ARBA" id="ARBA00022729"/>
    </source>
</evidence>
<feature type="domain" description="Coronavirus spike (S) glycoprotein S2 subunit heptad repeat 2 (HR2) region profile" evidence="17">
    <location>
        <begin position="1243"/>
        <end position="1339"/>
    </location>
</feature>
<keyword evidence="9" id="KW-0843">Virulence</keyword>
<keyword evidence="6" id="KW-1043">Host membrane</keyword>
<keyword evidence="1" id="KW-0945">Host-virus interaction</keyword>
<evidence type="ECO:0000259" key="16">
    <source>
        <dbReference type="PROSITE" id="PS51923"/>
    </source>
</evidence>
<proteinExistence type="predicted"/>
<keyword evidence="3" id="KW-0732">Signal</keyword>
<evidence type="ECO:0000256" key="1">
    <source>
        <dbReference type="ARBA" id="ARBA00022581"/>
    </source>
</evidence>
<dbReference type="GO" id="GO:0046813">
    <property type="term" value="P:receptor-mediated virion attachment to host cell"/>
    <property type="evidence" value="ECO:0007669"/>
    <property type="project" value="InterPro"/>
</dbReference>
<keyword evidence="13" id="KW-1160">Virus entry into host cell</keyword>
<keyword evidence="10 14" id="KW-0175">Coiled coil</keyword>
<dbReference type="GO" id="GO:0044173">
    <property type="term" value="C:host cell endoplasmic reticulum-Golgi intermediate compartment membrane"/>
    <property type="evidence" value="ECO:0007669"/>
    <property type="project" value="UniProtKB-SubCell"/>
</dbReference>
<dbReference type="EMBL" id="MK472068">
    <property type="protein sequence ID" value="QGX41957.1"/>
    <property type="molecule type" value="Genomic_RNA"/>
</dbReference>
<evidence type="ECO:0000256" key="15">
    <source>
        <dbReference type="SAM" id="Phobius"/>
    </source>
</evidence>
<evidence type="ECO:0000256" key="8">
    <source>
        <dbReference type="ARBA" id="ARBA00022989"/>
    </source>
</evidence>
<dbReference type="InterPro" id="IPR044874">
    <property type="entry name" value="Spike_S2_CoV_HR2"/>
</dbReference>
<evidence type="ECO:0000256" key="5">
    <source>
        <dbReference type="ARBA" id="ARBA00022844"/>
    </source>
</evidence>
<keyword evidence="7" id="KW-0261">Viral envelope protein</keyword>
<evidence type="ECO:0000256" key="14">
    <source>
        <dbReference type="SAM" id="Coils"/>
    </source>
</evidence>
<evidence type="ECO:0000256" key="6">
    <source>
        <dbReference type="ARBA" id="ARBA00022870"/>
    </source>
</evidence>
<keyword evidence="4" id="KW-1161">Viral attachment to host cell</keyword>
<evidence type="ECO:0000313" key="18">
    <source>
        <dbReference type="EMBL" id="QGX41957.1"/>
    </source>
</evidence>
<dbReference type="PROSITE" id="PS51923">
    <property type="entry name" value="COV_S2_HR1"/>
    <property type="match status" value="1"/>
</dbReference>
<dbReference type="InterPro" id="IPR002552">
    <property type="entry name" value="Spike_S2_CoV"/>
</dbReference>
<evidence type="ECO:0000256" key="11">
    <source>
        <dbReference type="ARBA" id="ARBA00023136"/>
    </source>
</evidence>
<dbReference type="Pfam" id="PF01600">
    <property type="entry name" value="CoV_S1"/>
    <property type="match status" value="1"/>
</dbReference>
<dbReference type="GO" id="GO:0039654">
    <property type="term" value="P:fusion of virus membrane with host endosome membrane"/>
    <property type="evidence" value="ECO:0007669"/>
    <property type="project" value="InterPro"/>
</dbReference>
<evidence type="ECO:0000256" key="13">
    <source>
        <dbReference type="ARBA" id="ARBA00023296"/>
    </source>
</evidence>
<keyword evidence="11 15" id="KW-0472">Membrane</keyword>
<keyword evidence="8 15" id="KW-1133">Transmembrane helix</keyword>
<evidence type="ECO:0000256" key="4">
    <source>
        <dbReference type="ARBA" id="ARBA00022804"/>
    </source>
</evidence>
<reference evidence="18 19" key="1">
    <citation type="submission" date="2019-01" db="EMBL/GenBank/DDBJ databases">
        <title>Diversity of Adenoviruses, Coronaviruses and Paramyxoviruses in Western Australian microbat communities.</title>
        <authorList>
            <person name="O'Dea M."/>
            <person name="Prada D."/>
            <person name="Jackson B."/>
            <person name="Boyd V."/>
            <person name="Baker M."/>
        </authorList>
    </citation>
    <scope>NUCLEOTIDE SEQUENCE [LARGE SCALE GENOMIC DNA]</scope>
    <source>
        <strain evidence="18">WA2028</strain>
    </source>
</reference>
<dbReference type="Pfam" id="PF01601">
    <property type="entry name" value="CoV_S2"/>
    <property type="match status" value="1"/>
</dbReference>
<evidence type="ECO:0000259" key="17">
    <source>
        <dbReference type="PROSITE" id="PS51924"/>
    </source>
</evidence>
<name>A0AA48UFH9_9ALPC</name>
<accession>A0AA48UFH9</accession>
<dbReference type="GO" id="GO:0075509">
    <property type="term" value="P:endocytosis involved in viral entry into host cell"/>
    <property type="evidence" value="ECO:0007669"/>
    <property type="project" value="InterPro"/>
</dbReference>
<dbReference type="GO" id="GO:0055036">
    <property type="term" value="C:virion membrane"/>
    <property type="evidence" value="ECO:0007669"/>
    <property type="project" value="UniProtKB-SubCell"/>
</dbReference>